<organism evidence="1 2">
    <name type="scientific">Phytophthora megakarya</name>
    <dbReference type="NCBI Taxonomy" id="4795"/>
    <lineage>
        <taxon>Eukaryota</taxon>
        <taxon>Sar</taxon>
        <taxon>Stramenopiles</taxon>
        <taxon>Oomycota</taxon>
        <taxon>Peronosporomycetes</taxon>
        <taxon>Peronosporales</taxon>
        <taxon>Peronosporaceae</taxon>
        <taxon>Phytophthora</taxon>
    </lineage>
</organism>
<proteinExistence type="predicted"/>
<reference evidence="2" key="1">
    <citation type="submission" date="2017-03" db="EMBL/GenBank/DDBJ databases">
        <title>Phytopthora megakarya and P. palmivora, two closely related causual agents of cacao black pod achieved similar genome size and gene model numbers by different mechanisms.</title>
        <authorList>
            <person name="Ali S."/>
            <person name="Shao J."/>
            <person name="Larry D.J."/>
            <person name="Kronmiller B."/>
            <person name="Shen D."/>
            <person name="Strem M.D."/>
            <person name="Melnick R.L."/>
            <person name="Guiltinan M.J."/>
            <person name="Tyler B.M."/>
            <person name="Meinhardt L.W."/>
            <person name="Bailey B.A."/>
        </authorList>
    </citation>
    <scope>NUCLEOTIDE SEQUENCE [LARGE SCALE GENOMIC DNA]</scope>
    <source>
        <strain evidence="2">zdho120</strain>
    </source>
</reference>
<dbReference type="AlphaFoldDB" id="A0A225WKU5"/>
<protein>
    <submittedName>
        <fullName evidence="1">Uncharacterized protein</fullName>
    </submittedName>
</protein>
<gene>
    <name evidence="1" type="ORF">PHMEG_0008591</name>
</gene>
<evidence type="ECO:0000313" key="2">
    <source>
        <dbReference type="Proteomes" id="UP000198211"/>
    </source>
</evidence>
<comment type="caution">
    <text evidence="1">The sequence shown here is derived from an EMBL/GenBank/DDBJ whole genome shotgun (WGS) entry which is preliminary data.</text>
</comment>
<keyword evidence="2" id="KW-1185">Reference proteome</keyword>
<sequence length="93" mass="10887">MRRCCKTFPEILLVDTTHNINDVRFCFAHKQRENKLLSCPYYGIPLFMYNHENNTPAMKAHHVLTVIASEEYYPDSLHSPKLETFVHVNSICC</sequence>
<name>A0A225WKU5_9STRA</name>
<accession>A0A225WKU5</accession>
<dbReference type="Proteomes" id="UP000198211">
    <property type="component" value="Unassembled WGS sequence"/>
</dbReference>
<dbReference type="EMBL" id="NBNE01000749">
    <property type="protein sequence ID" value="OWZ17470.1"/>
    <property type="molecule type" value="Genomic_DNA"/>
</dbReference>
<evidence type="ECO:0000313" key="1">
    <source>
        <dbReference type="EMBL" id="OWZ17470.1"/>
    </source>
</evidence>